<dbReference type="InterPro" id="IPR012337">
    <property type="entry name" value="RNaseH-like_sf"/>
</dbReference>
<evidence type="ECO:0000313" key="2">
    <source>
        <dbReference type="EMBL" id="TXF80797.1"/>
    </source>
</evidence>
<reference evidence="2 3" key="1">
    <citation type="submission" date="2019-08" db="EMBL/GenBank/DDBJ databases">
        <title>Lewinella sp. strain SSH13 Genome sequencing and assembly.</title>
        <authorList>
            <person name="Kim I."/>
        </authorList>
    </citation>
    <scope>NUCLEOTIDE SEQUENCE [LARGE SCALE GENOMIC DNA]</scope>
    <source>
        <strain evidence="2 3">SSH13</strain>
    </source>
</reference>
<dbReference type="GO" id="GO:0004803">
    <property type="term" value="F:transposase activity"/>
    <property type="evidence" value="ECO:0007669"/>
    <property type="project" value="InterPro"/>
</dbReference>
<feature type="domain" description="Transposase IS4-like" evidence="1">
    <location>
        <begin position="85"/>
        <end position="337"/>
    </location>
</feature>
<evidence type="ECO:0000313" key="3">
    <source>
        <dbReference type="Proteomes" id="UP000321907"/>
    </source>
</evidence>
<dbReference type="Gene3D" id="3.90.350.10">
    <property type="entry name" value="Transposase Inhibitor Protein From Tn5, Chain A, domain 1"/>
    <property type="match status" value="1"/>
</dbReference>
<gene>
    <name evidence="2" type="ORF">FUA23_22175</name>
</gene>
<organism evidence="2 3">
    <name type="scientific">Neolewinella aurantiaca</name>
    <dbReference type="NCBI Taxonomy" id="2602767"/>
    <lineage>
        <taxon>Bacteria</taxon>
        <taxon>Pseudomonadati</taxon>
        <taxon>Bacteroidota</taxon>
        <taxon>Saprospiria</taxon>
        <taxon>Saprospirales</taxon>
        <taxon>Lewinellaceae</taxon>
        <taxon>Neolewinella</taxon>
    </lineage>
</organism>
<dbReference type="Pfam" id="PF01609">
    <property type="entry name" value="DDE_Tnp_1"/>
    <property type="match status" value="1"/>
</dbReference>
<name>A0A5C7F2J3_9BACT</name>
<dbReference type="RefSeq" id="WP_147932961.1">
    <property type="nucleotide sequence ID" value="NZ_VOXD01000098.1"/>
</dbReference>
<dbReference type="EMBL" id="VOXD01000098">
    <property type="protein sequence ID" value="TXF80797.1"/>
    <property type="molecule type" value="Genomic_DNA"/>
</dbReference>
<dbReference type="SUPFAM" id="SSF53098">
    <property type="entry name" value="Ribonuclease H-like"/>
    <property type="match status" value="1"/>
</dbReference>
<feature type="non-terminal residue" evidence="2">
    <location>
        <position position="397"/>
    </location>
</feature>
<sequence length="397" mass="45613">MTYPTKIETLAAQILQKLAVTGVWRYRFMLSLFGLWPALLGRFNFVNLGRQGNYIDFTYRKHFERPFDWLAFNTVMIAEQASDDVIIGLDPSFIPKAGKHTEGVGKYHSGKAGRRKHGIEITGLAAVDMMDKMAYHLEAVQTVNRREGESELSFYARIVEERAAQLLKVSKYIVVDAFFSRNPFMNRVVALGFHVITRGRTDISLRYYWKGEGRKRKWDGKVDLSDPDPDVFFRVPELEKLERRVWQGVINQKSVNLKVKAVIIQELNDEGEIKEIRTYLSTDTSLSAEQIMHRYAYRFQQEFLFRDAKQFVGLEQGQGRSAGKIHFHTNMALTTVNLAKVSHYLSEEPAQRGAFSMSDIVTAYRNERIAYHLLDKCGVDPHTPKMQAVIAELKVFG</sequence>
<accession>A0A5C7F2J3</accession>
<dbReference type="GO" id="GO:0006313">
    <property type="term" value="P:DNA transposition"/>
    <property type="evidence" value="ECO:0007669"/>
    <property type="project" value="InterPro"/>
</dbReference>
<dbReference type="InterPro" id="IPR002559">
    <property type="entry name" value="Transposase_11"/>
</dbReference>
<dbReference type="Proteomes" id="UP000321907">
    <property type="component" value="Unassembled WGS sequence"/>
</dbReference>
<protein>
    <submittedName>
        <fullName evidence="2">Transposase</fullName>
    </submittedName>
</protein>
<dbReference type="GO" id="GO:0003677">
    <property type="term" value="F:DNA binding"/>
    <property type="evidence" value="ECO:0007669"/>
    <property type="project" value="InterPro"/>
</dbReference>
<dbReference type="AlphaFoldDB" id="A0A5C7F2J3"/>
<comment type="caution">
    <text evidence="2">The sequence shown here is derived from an EMBL/GenBank/DDBJ whole genome shotgun (WGS) entry which is preliminary data.</text>
</comment>
<dbReference type="OrthoDB" id="634338at2"/>
<keyword evidence="3" id="KW-1185">Reference proteome</keyword>
<evidence type="ECO:0000259" key="1">
    <source>
        <dbReference type="Pfam" id="PF01609"/>
    </source>
</evidence>
<proteinExistence type="predicted"/>